<evidence type="ECO:0000256" key="2">
    <source>
        <dbReference type="ARBA" id="ARBA00009189"/>
    </source>
</evidence>
<evidence type="ECO:0000313" key="16">
    <source>
        <dbReference type="Proteomes" id="UP000027100"/>
    </source>
</evidence>
<evidence type="ECO:0000256" key="6">
    <source>
        <dbReference type="ARBA" id="ARBA00022723"/>
    </source>
</evidence>
<dbReference type="AlphaFoldDB" id="A0A062VKZ7"/>
<evidence type="ECO:0000256" key="7">
    <source>
        <dbReference type="ARBA" id="ARBA00022801"/>
    </source>
</evidence>
<dbReference type="GO" id="GO:0051536">
    <property type="term" value="F:iron-sulfur cluster binding"/>
    <property type="evidence" value="ECO:0007669"/>
    <property type="project" value="UniProtKB-KW"/>
</dbReference>
<keyword evidence="16" id="KW-1185">Reference proteome</keyword>
<comment type="caution">
    <text evidence="15">The sequence shown here is derived from an EMBL/GenBank/DDBJ whole genome shotgun (WGS) entry which is preliminary data.</text>
</comment>
<keyword evidence="9 13" id="KW-0408">Iron</keyword>
<gene>
    <name evidence="15" type="ORF">HPO_09478</name>
</gene>
<proteinExistence type="inferred from homology"/>
<dbReference type="EC" id="3.1.12.1" evidence="3 13"/>
<evidence type="ECO:0000256" key="12">
    <source>
        <dbReference type="ARBA" id="ARBA00023211"/>
    </source>
</evidence>
<dbReference type="PANTHER" id="PTHR36531">
    <property type="entry name" value="CRISPR-ASSOCIATED EXONUCLEASE CAS4"/>
    <property type="match status" value="1"/>
</dbReference>
<evidence type="ECO:0000256" key="11">
    <source>
        <dbReference type="ARBA" id="ARBA00023118"/>
    </source>
</evidence>
<dbReference type="PANTHER" id="PTHR36531:SF6">
    <property type="entry name" value="DNA REPLICATION ATP-DEPENDENT HELICASE_NUCLEASE DNA2"/>
    <property type="match status" value="1"/>
</dbReference>
<dbReference type="InterPro" id="IPR013343">
    <property type="entry name" value="CRISPR-assoc_prot_Cas4"/>
</dbReference>
<dbReference type="PATRIC" id="fig|1280954.3.peg.1919"/>
<reference evidence="15 16" key="1">
    <citation type="journal article" date="2014" name="Antonie Van Leeuwenhoek">
        <title>Hyphomonas beringensis sp. nov. and Hyphomonas chukchiensis sp. nov., isolated from surface seawater of the Bering Sea and Chukchi Sea.</title>
        <authorList>
            <person name="Li C."/>
            <person name="Lai Q."/>
            <person name="Li G."/>
            <person name="Dong C."/>
            <person name="Wang J."/>
            <person name="Liao Y."/>
            <person name="Shao Z."/>
        </authorList>
    </citation>
    <scope>NUCLEOTIDE SEQUENCE [LARGE SCALE GENOMIC DNA]</scope>
    <source>
        <strain evidence="15 16">PS728</strain>
    </source>
</reference>
<comment type="cofactor">
    <cofactor evidence="13">
        <name>iron-sulfur cluster</name>
        <dbReference type="ChEBI" id="CHEBI:30408"/>
    </cofactor>
</comment>
<dbReference type="InterPro" id="IPR022765">
    <property type="entry name" value="Dna2/Cas4_DUF83"/>
</dbReference>
<keyword evidence="6 13" id="KW-0479">Metal-binding</keyword>
<organism evidence="15 16">
    <name type="scientific">Hyphomonas polymorpha PS728</name>
    <dbReference type="NCBI Taxonomy" id="1280954"/>
    <lineage>
        <taxon>Bacteria</taxon>
        <taxon>Pseudomonadati</taxon>
        <taxon>Pseudomonadota</taxon>
        <taxon>Alphaproteobacteria</taxon>
        <taxon>Hyphomonadales</taxon>
        <taxon>Hyphomonadaceae</taxon>
        <taxon>Hyphomonas</taxon>
    </lineage>
</organism>
<comment type="similarity">
    <text evidence="2 13">Belongs to the CRISPR-associated exonuclease Cas4 family.</text>
</comment>
<keyword evidence="8 13" id="KW-0269">Exonuclease</keyword>
<comment type="cofactor">
    <cofactor evidence="1">
        <name>[4Fe-4S] cluster</name>
        <dbReference type="ChEBI" id="CHEBI:49883"/>
    </cofactor>
</comment>
<keyword evidence="12 13" id="KW-0464">Manganese</keyword>
<evidence type="ECO:0000256" key="9">
    <source>
        <dbReference type="ARBA" id="ARBA00023004"/>
    </source>
</evidence>
<sequence>MIVGIGSPSPEAGALAGSEADGEPIPISAIQHAVYCLRQAALIHLERLWAENRLTAEGHVLHLASDEAGSRKVRGVRRVSALHLASRRLGIAGVADLVEFRAAPDGRETPYPVEIKRGRPKLYRADEAQLCAQALCLEEMTGRPVPEGALFYAETRRRTVVPFDAELRTLTEGTICKLQEVFASARTPPAVYSAALCRACSLSALCRPRLVAKSALGWRARALAAALGGESGGEGGA</sequence>
<dbReference type="GO" id="GO:0004527">
    <property type="term" value="F:exonuclease activity"/>
    <property type="evidence" value="ECO:0007669"/>
    <property type="project" value="UniProtKB-KW"/>
</dbReference>
<evidence type="ECO:0000256" key="1">
    <source>
        <dbReference type="ARBA" id="ARBA00001966"/>
    </source>
</evidence>
<feature type="domain" description="DUF83" evidence="14">
    <location>
        <begin position="28"/>
        <end position="206"/>
    </location>
</feature>
<dbReference type="Gene3D" id="3.90.320.10">
    <property type="match status" value="1"/>
</dbReference>
<dbReference type="Pfam" id="PF01930">
    <property type="entry name" value="Cas_Cas4"/>
    <property type="match status" value="1"/>
</dbReference>
<evidence type="ECO:0000256" key="10">
    <source>
        <dbReference type="ARBA" id="ARBA00023014"/>
    </source>
</evidence>
<evidence type="ECO:0000256" key="5">
    <source>
        <dbReference type="ARBA" id="ARBA00022722"/>
    </source>
</evidence>
<comment type="cofactor">
    <cofactor evidence="13">
        <name>Mg(2+)</name>
        <dbReference type="ChEBI" id="CHEBI:18420"/>
    </cofactor>
    <cofactor evidence="13">
        <name>Mn(2+)</name>
        <dbReference type="ChEBI" id="CHEBI:29035"/>
    </cofactor>
    <text evidence="13">Mg(2+) or Mn(2+) required for ssDNA cleavage activity.</text>
</comment>
<evidence type="ECO:0000256" key="8">
    <source>
        <dbReference type="ARBA" id="ARBA00022839"/>
    </source>
</evidence>
<dbReference type="GO" id="GO:0046872">
    <property type="term" value="F:metal ion binding"/>
    <property type="evidence" value="ECO:0007669"/>
    <property type="project" value="UniProtKB-KW"/>
</dbReference>
<keyword evidence="10 13" id="KW-0411">Iron-sulfur</keyword>
<dbReference type="eggNOG" id="COG1468">
    <property type="taxonomic scope" value="Bacteria"/>
</dbReference>
<protein>
    <recommendedName>
        <fullName evidence="4 13">CRISPR-associated exonuclease Cas4</fullName>
        <ecNumber evidence="3 13">3.1.12.1</ecNumber>
    </recommendedName>
</protein>
<dbReference type="NCBIfam" id="TIGR00372">
    <property type="entry name" value="cas4"/>
    <property type="match status" value="1"/>
</dbReference>
<name>A0A062VKZ7_9PROT</name>
<evidence type="ECO:0000256" key="13">
    <source>
        <dbReference type="RuleBase" id="RU365022"/>
    </source>
</evidence>
<evidence type="ECO:0000313" key="15">
    <source>
        <dbReference type="EMBL" id="KCZ98776.1"/>
    </source>
</evidence>
<evidence type="ECO:0000259" key="14">
    <source>
        <dbReference type="Pfam" id="PF01930"/>
    </source>
</evidence>
<dbReference type="GO" id="GO:0051607">
    <property type="term" value="P:defense response to virus"/>
    <property type="evidence" value="ECO:0007669"/>
    <property type="project" value="UniProtKB-KW"/>
</dbReference>
<dbReference type="EMBL" id="ARYM01000009">
    <property type="protein sequence ID" value="KCZ98776.1"/>
    <property type="molecule type" value="Genomic_DNA"/>
</dbReference>
<keyword evidence="7 13" id="KW-0378">Hydrolase</keyword>
<keyword evidence="5 13" id="KW-0540">Nuclease</keyword>
<accession>A0A062VKZ7</accession>
<dbReference type="InterPro" id="IPR011604">
    <property type="entry name" value="PDDEXK-like_dom_sf"/>
</dbReference>
<dbReference type="Proteomes" id="UP000027100">
    <property type="component" value="Unassembled WGS sequence"/>
</dbReference>
<evidence type="ECO:0000256" key="3">
    <source>
        <dbReference type="ARBA" id="ARBA00012768"/>
    </source>
</evidence>
<dbReference type="STRING" id="1280954.HPO_09478"/>
<evidence type="ECO:0000256" key="4">
    <source>
        <dbReference type="ARBA" id="ARBA00020049"/>
    </source>
</evidence>
<dbReference type="InterPro" id="IPR051827">
    <property type="entry name" value="Cas4_exonuclease"/>
</dbReference>
<comment type="function">
    <text evidence="13">CRISPR (clustered regularly interspaced short palindromic repeat) is an adaptive immune system that provides protection against mobile genetic elements (viruses, transposable elements and conjugative plasmids). CRISPR clusters contain sequences complementary to antecedent mobile elements and target invading nucleic acids. CRISPR clusters are transcribed and processed into CRISPR RNA (crRNA).</text>
</comment>
<keyword evidence="11 13" id="KW-0051">Antiviral defense</keyword>